<comment type="catalytic activity">
    <reaction evidence="16">
        <text>17beta-hydroxy-5alpha-androstan-3-one + NAD(+) = 5alpha-androstan-3,17-dione + NADH + H(+)</text>
        <dbReference type="Rhea" id="RHEA:41992"/>
        <dbReference type="ChEBI" id="CHEBI:15378"/>
        <dbReference type="ChEBI" id="CHEBI:15994"/>
        <dbReference type="ChEBI" id="CHEBI:16330"/>
        <dbReference type="ChEBI" id="CHEBI:57540"/>
        <dbReference type="ChEBI" id="CHEBI:57945"/>
    </reaction>
    <physiologicalReaction direction="left-to-right" evidence="16">
        <dbReference type="Rhea" id="RHEA:41993"/>
    </physiologicalReaction>
</comment>
<dbReference type="PANTHER" id="PTHR42760">
    <property type="entry name" value="SHORT-CHAIN DEHYDROGENASES/REDUCTASES FAMILY MEMBER"/>
    <property type="match status" value="1"/>
</dbReference>
<evidence type="ECO:0000256" key="3">
    <source>
        <dbReference type="ARBA" id="ARBA00006484"/>
    </source>
</evidence>
<evidence type="ECO:0000256" key="4">
    <source>
        <dbReference type="ARBA" id="ARBA00012456"/>
    </source>
</evidence>
<evidence type="ECO:0000256" key="25">
    <source>
        <dbReference type="ARBA" id="ARBA00083258"/>
    </source>
</evidence>
<evidence type="ECO:0000256" key="20">
    <source>
        <dbReference type="ARBA" id="ARBA00070911"/>
    </source>
</evidence>
<dbReference type="InterPro" id="IPR057326">
    <property type="entry name" value="KR_dom"/>
</dbReference>
<dbReference type="PANTHER" id="PTHR42760:SF83">
    <property type="entry name" value="(3R)-3-HYDROXYACYL-COA DEHYDROGENASE"/>
    <property type="match status" value="1"/>
</dbReference>
<evidence type="ECO:0000256" key="9">
    <source>
        <dbReference type="ARBA" id="ARBA00023027"/>
    </source>
</evidence>
<comment type="subunit">
    <text evidence="18">Heterotetramer with CBR4; contains two molecules of HSD17B8 and CBR4.</text>
</comment>
<dbReference type="InterPro" id="IPR020904">
    <property type="entry name" value="Sc_DH/Rdtase_CS"/>
</dbReference>
<keyword evidence="7" id="KW-0276">Fatty acid metabolism</keyword>
<dbReference type="EC" id="1.1.1.n12" evidence="4"/>
<dbReference type="GO" id="GO:0048038">
    <property type="term" value="F:quinone binding"/>
    <property type="evidence" value="ECO:0007669"/>
    <property type="project" value="TreeGrafter"/>
</dbReference>
<dbReference type="GO" id="GO:0005759">
    <property type="term" value="C:mitochondrial matrix"/>
    <property type="evidence" value="ECO:0007669"/>
    <property type="project" value="UniProtKB-SubCell"/>
</dbReference>
<dbReference type="SUPFAM" id="SSF51735">
    <property type="entry name" value="NAD(P)-binding Rossmann-fold domains"/>
    <property type="match status" value="1"/>
</dbReference>
<dbReference type="PRINTS" id="PR00080">
    <property type="entry name" value="SDRFAMILY"/>
</dbReference>
<evidence type="ECO:0000256" key="16">
    <source>
        <dbReference type="ARBA" id="ARBA00050435"/>
    </source>
</evidence>
<keyword evidence="9" id="KW-0520">NAD</keyword>
<dbReference type="FunFam" id="3.40.50.720:FF:000231">
    <property type="entry name" value="Estradiol 17-beta-dehydrogenase 8"/>
    <property type="match status" value="1"/>
</dbReference>
<keyword evidence="10" id="KW-0443">Lipid metabolism</keyword>
<protein>
    <recommendedName>
        <fullName evidence="20">(3R)-3-hydroxyacyl-CoA dehydrogenase</fullName>
        <ecNumber evidence="19">1.1.1.239</ecNumber>
        <ecNumber evidence="4">1.1.1.n12</ecNumber>
    </recommendedName>
    <alternativeName>
        <fullName evidence="22">17-beta-hydroxysteroid dehydrogenase 8</fullName>
    </alternativeName>
    <alternativeName>
        <fullName evidence="21">3-ketoacyl-[acyl-carrier-protein] reductase alpha subunit</fullName>
    </alternativeName>
    <alternativeName>
        <fullName evidence="24">3-oxoacyl-[acyl-carrier-protein] reductase</fullName>
    </alternativeName>
    <alternativeName>
        <fullName evidence="25">Estradiol 17-beta-dehydrogenase 8</fullName>
    </alternativeName>
    <alternativeName>
        <fullName evidence="23">Testosterone 17-beta-dehydrogenase 8</fullName>
    </alternativeName>
</protein>
<evidence type="ECO:0000256" key="8">
    <source>
        <dbReference type="ARBA" id="ARBA00023002"/>
    </source>
</evidence>
<evidence type="ECO:0000256" key="5">
    <source>
        <dbReference type="ARBA" id="ARBA00022516"/>
    </source>
</evidence>
<evidence type="ECO:0000256" key="19">
    <source>
        <dbReference type="ARBA" id="ARBA00066822"/>
    </source>
</evidence>
<evidence type="ECO:0000313" key="27">
    <source>
        <dbReference type="EMBL" id="KAK7094979.1"/>
    </source>
</evidence>
<feature type="domain" description="Ketoreductase" evidence="26">
    <location>
        <begin position="8"/>
        <end position="184"/>
    </location>
</feature>
<evidence type="ECO:0000256" key="7">
    <source>
        <dbReference type="ARBA" id="ARBA00022832"/>
    </source>
</evidence>
<dbReference type="InterPro" id="IPR002347">
    <property type="entry name" value="SDR_fam"/>
</dbReference>
<dbReference type="GO" id="GO:0047035">
    <property type="term" value="F:testosterone dehydrogenase (NAD+) activity"/>
    <property type="evidence" value="ECO:0007669"/>
    <property type="project" value="UniProtKB-EC"/>
</dbReference>
<keyword evidence="8" id="KW-0560">Oxidoreductase</keyword>
<dbReference type="GO" id="GO:0008210">
    <property type="term" value="P:estrogen metabolic process"/>
    <property type="evidence" value="ECO:0007669"/>
    <property type="project" value="UniProtKB-ARBA"/>
</dbReference>
<evidence type="ECO:0000256" key="11">
    <source>
        <dbReference type="ARBA" id="ARBA00023128"/>
    </source>
</evidence>
<comment type="similarity">
    <text evidence="3">Belongs to the short-chain dehydrogenases/reductases (SDR) family.</text>
</comment>
<keyword evidence="6" id="KW-0597">Phosphoprotein</keyword>
<dbReference type="EMBL" id="JBAMIC010000018">
    <property type="protein sequence ID" value="KAK7094979.1"/>
    <property type="molecule type" value="Genomic_DNA"/>
</dbReference>
<comment type="pathway">
    <text evidence="2">Lipid metabolism; fatty acid biosynthesis.</text>
</comment>
<evidence type="ECO:0000256" key="18">
    <source>
        <dbReference type="ARBA" id="ARBA00065174"/>
    </source>
</evidence>
<comment type="catalytic activity">
    <reaction evidence="15">
        <text>testosterone + NAD(+) = androst-4-ene-3,17-dione + NADH + H(+)</text>
        <dbReference type="Rhea" id="RHEA:14929"/>
        <dbReference type="ChEBI" id="CHEBI:15378"/>
        <dbReference type="ChEBI" id="CHEBI:16422"/>
        <dbReference type="ChEBI" id="CHEBI:17347"/>
        <dbReference type="ChEBI" id="CHEBI:57540"/>
        <dbReference type="ChEBI" id="CHEBI:57945"/>
        <dbReference type="EC" id="1.1.1.239"/>
    </reaction>
    <physiologicalReaction direction="left-to-right" evidence="15">
        <dbReference type="Rhea" id="RHEA:14930"/>
    </physiologicalReaction>
</comment>
<evidence type="ECO:0000256" key="10">
    <source>
        <dbReference type="ARBA" id="ARBA00023098"/>
    </source>
</evidence>
<proteinExistence type="inferred from homology"/>
<dbReference type="EC" id="1.1.1.239" evidence="19"/>
<evidence type="ECO:0000256" key="6">
    <source>
        <dbReference type="ARBA" id="ARBA00022553"/>
    </source>
</evidence>
<keyword evidence="12" id="KW-0275">Fatty acid biosynthesis</keyword>
<evidence type="ECO:0000256" key="24">
    <source>
        <dbReference type="ARBA" id="ARBA00083097"/>
    </source>
</evidence>
<dbReference type="GO" id="GO:0004303">
    <property type="term" value="F:estradiol 17-beta-dehydrogenase [NAD(P)+] activity"/>
    <property type="evidence" value="ECO:0007669"/>
    <property type="project" value="UniProtKB-EC"/>
</dbReference>
<comment type="catalytic activity">
    <reaction evidence="14">
        <text>17beta-estradiol + NAD(+) = estrone + NADH + H(+)</text>
        <dbReference type="Rhea" id="RHEA:24612"/>
        <dbReference type="ChEBI" id="CHEBI:15378"/>
        <dbReference type="ChEBI" id="CHEBI:16469"/>
        <dbReference type="ChEBI" id="CHEBI:17263"/>
        <dbReference type="ChEBI" id="CHEBI:57540"/>
        <dbReference type="ChEBI" id="CHEBI:57945"/>
        <dbReference type="EC" id="1.1.1.62"/>
    </reaction>
    <physiologicalReaction direction="left-to-right" evidence="14">
        <dbReference type="Rhea" id="RHEA:24613"/>
    </physiologicalReaction>
    <physiologicalReaction direction="right-to-left" evidence="14">
        <dbReference type="Rhea" id="RHEA:24614"/>
    </physiologicalReaction>
</comment>
<evidence type="ECO:0000256" key="15">
    <source>
        <dbReference type="ARBA" id="ARBA00050232"/>
    </source>
</evidence>
<name>A0AAN9AXR2_9CAEN</name>
<dbReference type="PROSITE" id="PS00061">
    <property type="entry name" value="ADH_SHORT"/>
    <property type="match status" value="1"/>
</dbReference>
<organism evidence="27 28">
    <name type="scientific">Littorina saxatilis</name>
    <dbReference type="NCBI Taxonomy" id="31220"/>
    <lineage>
        <taxon>Eukaryota</taxon>
        <taxon>Metazoa</taxon>
        <taxon>Spiralia</taxon>
        <taxon>Lophotrochozoa</taxon>
        <taxon>Mollusca</taxon>
        <taxon>Gastropoda</taxon>
        <taxon>Caenogastropoda</taxon>
        <taxon>Littorinimorpha</taxon>
        <taxon>Littorinoidea</taxon>
        <taxon>Littorinidae</taxon>
        <taxon>Littorina</taxon>
    </lineage>
</organism>
<evidence type="ECO:0000256" key="13">
    <source>
        <dbReference type="ARBA" id="ARBA00037929"/>
    </source>
</evidence>
<evidence type="ECO:0000256" key="17">
    <source>
        <dbReference type="ARBA" id="ARBA00052680"/>
    </source>
</evidence>
<comment type="pathway">
    <text evidence="13">Steroid biosynthesis; estrogen biosynthesis.</text>
</comment>
<evidence type="ECO:0000256" key="1">
    <source>
        <dbReference type="ARBA" id="ARBA00004305"/>
    </source>
</evidence>
<keyword evidence="28" id="KW-1185">Reference proteome</keyword>
<comment type="subcellular location">
    <subcellularLocation>
        <location evidence="1">Mitochondrion matrix</location>
    </subcellularLocation>
</comment>
<dbReference type="Gene3D" id="3.40.50.720">
    <property type="entry name" value="NAD(P)-binding Rossmann-like Domain"/>
    <property type="match status" value="1"/>
</dbReference>
<dbReference type="SMART" id="SM00822">
    <property type="entry name" value="PKS_KR"/>
    <property type="match status" value="1"/>
</dbReference>
<evidence type="ECO:0000256" key="14">
    <source>
        <dbReference type="ARBA" id="ARBA00049069"/>
    </source>
</evidence>
<evidence type="ECO:0000256" key="21">
    <source>
        <dbReference type="ARBA" id="ARBA00077835"/>
    </source>
</evidence>
<dbReference type="InterPro" id="IPR036291">
    <property type="entry name" value="NAD(P)-bd_dom_sf"/>
</dbReference>
<dbReference type="Pfam" id="PF13561">
    <property type="entry name" value="adh_short_C2"/>
    <property type="match status" value="1"/>
</dbReference>
<evidence type="ECO:0000313" key="28">
    <source>
        <dbReference type="Proteomes" id="UP001374579"/>
    </source>
</evidence>
<evidence type="ECO:0000256" key="2">
    <source>
        <dbReference type="ARBA" id="ARBA00005194"/>
    </source>
</evidence>
<keyword evidence="11" id="KW-0496">Mitochondrion</keyword>
<dbReference type="AlphaFoldDB" id="A0AAN9AXR2"/>
<comment type="catalytic activity">
    <reaction evidence="17">
        <text>a (3R)-3-hydroxyacyl-CoA + NAD(+) = a 3-oxoacyl-CoA + NADH + H(+)</text>
        <dbReference type="Rhea" id="RHEA:32711"/>
        <dbReference type="ChEBI" id="CHEBI:15378"/>
        <dbReference type="ChEBI" id="CHEBI:57319"/>
        <dbReference type="ChEBI" id="CHEBI:57540"/>
        <dbReference type="ChEBI" id="CHEBI:57945"/>
        <dbReference type="ChEBI" id="CHEBI:90726"/>
        <dbReference type="EC" id="1.1.1.n12"/>
    </reaction>
    <physiologicalReaction direction="left-to-right" evidence="17">
        <dbReference type="Rhea" id="RHEA:32712"/>
    </physiologicalReaction>
</comment>
<gene>
    <name evidence="27" type="ORF">V1264_006449</name>
</gene>
<dbReference type="Proteomes" id="UP001374579">
    <property type="component" value="Unassembled WGS sequence"/>
</dbReference>
<dbReference type="GO" id="GO:0006633">
    <property type="term" value="P:fatty acid biosynthetic process"/>
    <property type="evidence" value="ECO:0007669"/>
    <property type="project" value="UniProtKB-KW"/>
</dbReference>
<keyword evidence="5" id="KW-0444">Lipid biosynthesis</keyword>
<evidence type="ECO:0000256" key="12">
    <source>
        <dbReference type="ARBA" id="ARBA00023160"/>
    </source>
</evidence>
<evidence type="ECO:0000256" key="22">
    <source>
        <dbReference type="ARBA" id="ARBA00081419"/>
    </source>
</evidence>
<reference evidence="27 28" key="1">
    <citation type="submission" date="2024-02" db="EMBL/GenBank/DDBJ databases">
        <title>Chromosome-scale genome assembly of the rough periwinkle Littorina saxatilis.</title>
        <authorList>
            <person name="De Jode A."/>
            <person name="Faria R."/>
            <person name="Formenti G."/>
            <person name="Sims Y."/>
            <person name="Smith T.P."/>
            <person name="Tracey A."/>
            <person name="Wood J.M.D."/>
            <person name="Zagrodzka Z.B."/>
            <person name="Johannesson K."/>
            <person name="Butlin R.K."/>
            <person name="Leder E.H."/>
        </authorList>
    </citation>
    <scope>NUCLEOTIDE SEQUENCE [LARGE SCALE GENOMIC DNA]</scope>
    <source>
        <strain evidence="27">Snail1</strain>
        <tissue evidence="27">Muscle</tissue>
    </source>
</reference>
<accession>A0AAN9AXR2</accession>
<comment type="caution">
    <text evidence="27">The sequence shown here is derived from an EMBL/GenBank/DDBJ whole genome shotgun (WGS) entry which is preliminary data.</text>
</comment>
<evidence type="ECO:0000259" key="26">
    <source>
        <dbReference type="SMART" id="SM00822"/>
    </source>
</evidence>
<evidence type="ECO:0000256" key="23">
    <source>
        <dbReference type="ARBA" id="ARBA00081936"/>
    </source>
</evidence>
<dbReference type="PRINTS" id="PR00081">
    <property type="entry name" value="GDHRDH"/>
</dbReference>
<sequence length="250" mass="26056">MAGLLAGRLALVTGGGSGIGRAVCQALAKEGAAVAAADINRQQAEETIQLLNKDVQTKAYEVDVSSSASVNTLLGNVKQDFSVAPCIAVNAAGITRDKFLLKMDEKSFDDVINVNLKGTYLVNQAFGRAVAEAKLELASIVNISSIVGKTGNIGQANYAASKSGVIGLTKTAAMELAKFNIRVNCVLPGFIQTPMTETVPEKVMGVVVMLTPLMRMGKPEEIADACVFLASEKSSFITGVALEVTGGLNM</sequence>